<dbReference type="Pfam" id="PF00057">
    <property type="entry name" value="Ldl_recept_a"/>
    <property type="match status" value="5"/>
</dbReference>
<dbReference type="PROSITE" id="PS01209">
    <property type="entry name" value="LDLRA_1"/>
    <property type="match status" value="2"/>
</dbReference>
<feature type="disulfide bond" evidence="6">
    <location>
        <begin position="75"/>
        <end position="93"/>
    </location>
</feature>
<feature type="signal peptide" evidence="8">
    <location>
        <begin position="1"/>
        <end position="21"/>
    </location>
</feature>
<dbReference type="Gene3D" id="1.10.418.10">
    <property type="entry name" value="Calponin-like domain"/>
    <property type="match status" value="1"/>
</dbReference>
<dbReference type="EMBL" id="JAYRBN010000100">
    <property type="protein sequence ID" value="KAL2727805.1"/>
    <property type="molecule type" value="Genomic_DNA"/>
</dbReference>
<dbReference type="SMART" id="SM00032">
    <property type="entry name" value="CCP"/>
    <property type="match status" value="2"/>
</dbReference>
<dbReference type="InterPro" id="IPR001879">
    <property type="entry name" value="GPCR_2_extracellular_dom"/>
</dbReference>
<proteinExistence type="predicted"/>
<dbReference type="Gene3D" id="4.10.400.10">
    <property type="entry name" value="Low-density Lipoprotein Receptor"/>
    <property type="match status" value="6"/>
</dbReference>
<dbReference type="InterPro" id="IPR001254">
    <property type="entry name" value="Trypsin_dom"/>
</dbReference>
<keyword evidence="7" id="KW-0768">Sushi</keyword>
<evidence type="ECO:0000259" key="11">
    <source>
        <dbReference type="PROSITE" id="PS50240"/>
    </source>
</evidence>
<dbReference type="InterPro" id="IPR018114">
    <property type="entry name" value="TRYPSIN_HIS"/>
</dbReference>
<keyword evidence="2" id="KW-0964">Secreted</keyword>
<dbReference type="SUPFAM" id="SSF57424">
    <property type="entry name" value="LDL receptor-like module"/>
    <property type="match status" value="6"/>
</dbReference>
<dbReference type="SUPFAM" id="SSF47576">
    <property type="entry name" value="Calponin-homology domain, CH-domain"/>
    <property type="match status" value="1"/>
</dbReference>
<dbReference type="PRINTS" id="PR00261">
    <property type="entry name" value="LDLRECEPTOR"/>
</dbReference>
<evidence type="ECO:0000256" key="6">
    <source>
        <dbReference type="PROSITE-ProRule" id="PRU00124"/>
    </source>
</evidence>
<protein>
    <submittedName>
        <fullName evidence="13">Modular serine protease-like isoform X1</fullName>
    </submittedName>
</protein>
<dbReference type="InterPro" id="IPR036055">
    <property type="entry name" value="LDL_receptor-like_sf"/>
</dbReference>
<dbReference type="Gene3D" id="2.40.10.10">
    <property type="entry name" value="Trypsin-like serine proteases"/>
    <property type="match status" value="1"/>
</dbReference>
<dbReference type="InterPro" id="IPR036872">
    <property type="entry name" value="CH_dom_sf"/>
</dbReference>
<comment type="subcellular location">
    <subcellularLocation>
        <location evidence="1">Secreted</location>
    </subcellularLocation>
</comment>
<dbReference type="PROSITE" id="PS50240">
    <property type="entry name" value="TRYPSIN_DOM"/>
    <property type="match status" value="1"/>
</dbReference>
<evidence type="ECO:0000259" key="12">
    <source>
        <dbReference type="PROSITE" id="PS50923"/>
    </source>
</evidence>
<dbReference type="FunFam" id="2.40.10.10:FF:000068">
    <property type="entry name" value="transmembrane protease serine 2"/>
    <property type="match status" value="1"/>
</dbReference>
<evidence type="ECO:0000313" key="13">
    <source>
        <dbReference type="EMBL" id="KAL2727805.1"/>
    </source>
</evidence>
<dbReference type="InterPro" id="IPR043504">
    <property type="entry name" value="Peptidase_S1_PA_chymotrypsin"/>
</dbReference>
<dbReference type="SUPFAM" id="SSF50494">
    <property type="entry name" value="Trypsin-like serine proteases"/>
    <property type="match status" value="1"/>
</dbReference>
<evidence type="ECO:0000313" key="14">
    <source>
        <dbReference type="Proteomes" id="UP001607303"/>
    </source>
</evidence>
<sequence>MSAVLVLAILFWGKIINIALSEQTSSNSTTMFICTDGSQIPLINVCDGSFHCPDSSDETNKLCQHILCPSNMYRCAYGACVIRTSRCDGIKNCVDESDEAHCDFQSNETCSDREYQCSTSRLECIPITDVCNGYIDCSDKSDEDISLCREYFCPDHTYRCSNGGCVYQEVLCDGIKDCFDGTDEDPSICGAINCNGIECPQYKCRQDEFACENDRQCIPITKVCDGVRHCRDASDENSEICIQRECQDNHYRCFYGACIPIEFICNLRPDCYDWSDEDEVLCGTVLPEGACRLPGPKTGTHYKTRDYSRYRPGEVVPEFTRLDYTCDADGWLEGSNSIYCQNNQWLPSIPICSNDNDMLHITCPPILETNGAIKRCESKWGPRKGWISCENSVPIGTNAFIECPMFYERQAGSTRIICLHDGTWSQAPLSCIPICGIRKSSTTLIVNGWKVQSEEYMPWQATLFSHENGQWRFFCGGTLIGERVVLTAAHCVWKTLPQTIRVAFGILSNTLDNVKANAQVFDIDKIEIQNSYQDHEGNYASDIALLILKMPVKINELVRPACIDLQSDFTLLEAEKNEDSGFVAGMGITENDTYSSSLRITSMTVISNEKCREAQRKDFRKYITYTSFCAGWANGTGVCNGDSGGGFILRRPNTAIWEVHGVVSISPRRLGTGICDPYSYAVFTKMQNSITLMQKNIEMKYFPTTVEVVPISYYDDVHISPNYIEFKDAREGLTCSQKIVIKNVGTKPAFIRIRKPSSLAFQVKTSQTGVMLSPGLSISSSVIYSFKRPALLHAIIPIEINDKILDYCVICTLITERIGIKPTSIDFGTIDVGYTSEPKEITIFNEGGKTTRFSVDVGQNGLNINVKPLRGIVRPNKTVTLKVEITGLKEGVFFNEFWIKSTPNIRVPLKANVITHRLIIYHPNTAGDFTLIDFPPTVKNTRKYSTFVLRNISSRACNYIVLGEVNNELKPIRTINSKEFPVYGAFEINPIEGRIDPFEGIIFEIGFCPTMRSLESRKILSKQEDLKHQKMENKNNDFMAFIRIIKIRKAAINVSVKYLILEETFLGLSMSSMSNCSIVQPVDNDVRLCLYGEMEIIKLNLWPDILYFGDLNVGEISQRVICISNLSKIKSVLLQCQPMAAVQFIPESAKLKPEGSIEVLVKVQARENGKSIFALLSIFVNFRHLSNSIVGPSFVLLINVIVDSEDSVLSKYPTKVNIDTYRVTCMLNVLLKTKRPMTQFVMGITPLITHEVGFMTDCVTFGSNIKKPQQAMLLVEKDPKRPWANKKLIHANIILDSLPAYPNDTQKSLRPYRGLPVRTIFTGKLRYSGGPIHPEALPTKQANIVNKHRLYWAAYLHMSRLSRKNMMKTSTVEFFHNADNDAEIISRLTRIPRQFKKLPRIFPCEEFLEKTPSTSEINAEVLIPLSPLQIYNVYVYPTAIDFGMVAWKTFSYRQLIAHNRNEFSIKIQFVSLLKNIRFPEGDTIILQPEKTVTKLIEFYSDRMGKFNNLINYNINDNHSFELNIIAEIVLKNLSIDKREITIGKNYLEDESYRPQWSVVEIRNKLDASTHFNWSIPAASCFSIEPKNGTIRGNSVLNTCVSYNADLSKSSFAEMIIKCESESSSILRCNILPVKPTVIFVNDHMNLGDLPLNLPTRVYGILLNSELTEVFYEIDSASLIRGCEIDPPKGIVPPRGIAILEASLKFDVCIDFIVMICVIVQKNIKLQWRITGHVPFPRLKFTPYSIEQHRVIVDTFQSHLIKVTNIGTSRSKLQFVLEEYPEFNVIIIPNKKINIIEKGMSVIIPAGSSFNFYLHFQPLDPASYVFYLPIVINDLLGPVSETDPKTLKSQEYLSSQKEFYKNIKGITFLKLPLNLPVISVDFTVAGRIVIFNKFTFVFNVASNNVIDELRIDNPDTLKEVTVTIKTDNFIENCPFYIHWFCGTEPTITSKSIVCTLLPKEKTVFTIGFKPNCRGTFKLEALVFIRRNSEDILFNTIRFDGINAEESIYANVSEIYLLPAPFNTCVEESFKLKAQYFEHTSNISWNILPPDRCSGHFQNEMLTIRFPNSNIIPATSYTELDVIVSFKSNSTVSFCSKIEFHAEGSLVVCFVTVYAAADNNLLTTHAYLTTSSDYNQKKMYENEISIPVTDSESETEENDYDNKQNFAHFRRQEKNFTVTSQHKILDQISSNAKNKVRTSKSIWKFKSIENIRVTKTESDEINDNEEELFNQTRSPEDLYTSTELSIEDSRIMYPYFPENNRIMNNYEKHMHRVLLCVEQWLYTNIFKYSFYANISSGITATFSIVNQTETTHSNIKKKSSSFGKSFVDVLESLIGSNVYNYIEKLSSLPVDNILRIDIILQQYEKILDFLLKQGACLAHVSAYFLLNYNDYVVFIDSMKFSLQKKKIESCQFTKLSKSLFESRSKQCWLDLILQTYKCFKFNHINENELRKKLTVYSEASQSRRSTNYRESVSSTSSLRRMTDFHDKSIENIINLMHERTKENNDHSNQEVLLLSWLYHHYEEQRNQDWLTDKKITLTSSKQNNIAPEKNIDNFDFILSDGIILIAVTGAYCPFLIEEYFSNLYINPKSIEEALHNAICLVTSWIKIRLGFMITPSQIVHPNSVQMLMLVAHLFETLPSYLPKSKIRFNCPLTRTVVKQVTFTNVTDNPVKYLLVFIGNDNGFFSLVQTQSNIRINPHDSVQVKICFHAKKIRKTKAYLLLCGAAYGPQFGTNQTYVLEGNINSLEISQKHVIRSKLYEILNTILIIKIPYENAADYEIWMTEEQPNKTPNLKMTKWSELRTRKIPRRLFLNQKIITVDEDVTEINLGITVACVTPSTRKCWLICQSKTGDFIIQIISRCQPTVIDHIVVQWNKEYKECICTDDQGSNADCPCNVTVLIPSRNNKLWGCIAHMFQKTLDIKERAFWSRYLDTYIGLRLIHWLMGNDNETANLEFTHIFKTKVRYSVSASKENDLLTVPETFIINDVRLANQYVPMTVHLLPTDLRVYETTLSLTSEDGKELRLYEVSFLHVDE</sequence>
<dbReference type="SMART" id="SM00020">
    <property type="entry name" value="Tryp_SPc"/>
    <property type="match status" value="1"/>
</dbReference>
<feature type="disulfide bond" evidence="6">
    <location>
        <begin position="68"/>
        <end position="80"/>
    </location>
</feature>
<feature type="disulfide bond" evidence="6">
    <location>
        <begin position="87"/>
        <end position="102"/>
    </location>
</feature>
<accession>A0ABD2B500</accession>
<dbReference type="CDD" id="cd00033">
    <property type="entry name" value="CCP"/>
    <property type="match status" value="2"/>
</dbReference>
<keyword evidence="5" id="KW-0325">Glycoprotein</keyword>
<feature type="domain" description="Sushi" evidence="12">
    <location>
        <begin position="374"/>
        <end position="433"/>
    </location>
</feature>
<evidence type="ECO:0000256" key="8">
    <source>
        <dbReference type="SAM" id="SignalP"/>
    </source>
</evidence>
<keyword evidence="14" id="KW-1185">Reference proteome</keyword>
<gene>
    <name evidence="13" type="ORF">V1477_017081</name>
</gene>
<dbReference type="InterPro" id="IPR009003">
    <property type="entry name" value="Peptidase_S1_PA"/>
</dbReference>
<comment type="caution">
    <text evidence="13">The sequence shown here is derived from an EMBL/GenBank/DDBJ whole genome shotgun (WGS) entry which is preliminary data.</text>
</comment>
<dbReference type="CDD" id="cd00112">
    <property type="entry name" value="LDLa"/>
    <property type="match status" value="6"/>
</dbReference>
<dbReference type="CDD" id="cd00190">
    <property type="entry name" value="Tryp_SPc"/>
    <property type="match status" value="1"/>
</dbReference>
<dbReference type="GO" id="GO:0005576">
    <property type="term" value="C:extracellular region"/>
    <property type="evidence" value="ECO:0007669"/>
    <property type="project" value="UniProtKB-SubCell"/>
</dbReference>
<feature type="domain" description="Peptidase S1" evidence="11">
    <location>
        <begin position="445"/>
        <end position="698"/>
    </location>
</feature>
<feature type="disulfide bond" evidence="6">
    <location>
        <begin position="160"/>
        <end position="178"/>
    </location>
</feature>
<dbReference type="InterPro" id="IPR013783">
    <property type="entry name" value="Ig-like_fold"/>
</dbReference>
<feature type="domain" description="Sushi" evidence="12">
    <location>
        <begin position="289"/>
        <end position="354"/>
    </location>
</feature>
<dbReference type="PROSITE" id="PS50923">
    <property type="entry name" value="SUSHI"/>
    <property type="match status" value="2"/>
</dbReference>
<dbReference type="PROSITE" id="PS50068">
    <property type="entry name" value="LDLRA_2"/>
    <property type="match status" value="5"/>
</dbReference>
<dbReference type="Pfam" id="PF24529">
    <property type="entry name" value="CFAP47"/>
    <property type="match status" value="1"/>
</dbReference>
<evidence type="ECO:0000256" key="4">
    <source>
        <dbReference type="ARBA" id="ARBA00023157"/>
    </source>
</evidence>
<evidence type="ECO:0000256" key="2">
    <source>
        <dbReference type="ARBA" id="ARBA00022525"/>
    </source>
</evidence>
<evidence type="ECO:0000256" key="1">
    <source>
        <dbReference type="ARBA" id="ARBA00004613"/>
    </source>
</evidence>
<feature type="chain" id="PRO_5044758602" evidence="8">
    <location>
        <begin position="22"/>
        <end position="3031"/>
    </location>
</feature>
<dbReference type="Proteomes" id="UP001607303">
    <property type="component" value="Unassembled WGS sequence"/>
</dbReference>
<reference evidence="13 14" key="1">
    <citation type="journal article" date="2024" name="Ann. Entomol. Soc. Am.">
        <title>Genomic analyses of the southern and eastern yellowjacket wasps (Hymenoptera: Vespidae) reveal evolutionary signatures of social life.</title>
        <authorList>
            <person name="Catto M.A."/>
            <person name="Caine P.B."/>
            <person name="Orr S.E."/>
            <person name="Hunt B.G."/>
            <person name="Goodisman M.A.D."/>
        </authorList>
    </citation>
    <scope>NUCLEOTIDE SEQUENCE [LARGE SCALE GENOMIC DNA]</scope>
    <source>
        <strain evidence="13">232</strain>
        <tissue evidence="13">Head and thorax</tissue>
    </source>
</reference>
<dbReference type="SUPFAM" id="SSF57535">
    <property type="entry name" value="Complement control module/SCR domain"/>
    <property type="match status" value="2"/>
</dbReference>
<keyword evidence="4 6" id="KW-1015">Disulfide bond</keyword>
<name>A0ABD2B500_VESMC</name>
<dbReference type="InterPro" id="IPR002172">
    <property type="entry name" value="LDrepeatLR_classA_rpt"/>
</dbReference>
<dbReference type="SMART" id="SM00192">
    <property type="entry name" value="LDLa"/>
    <property type="match status" value="6"/>
</dbReference>
<dbReference type="InterPro" id="IPR035976">
    <property type="entry name" value="Sushi/SCR/CCP_sf"/>
</dbReference>
<dbReference type="InterPro" id="IPR056343">
    <property type="entry name" value="CFAP47_dom"/>
</dbReference>
<dbReference type="InterPro" id="IPR023415">
    <property type="entry name" value="LDLR_class-A_CS"/>
</dbReference>
<evidence type="ECO:0000256" key="3">
    <source>
        <dbReference type="ARBA" id="ARBA00022729"/>
    </source>
</evidence>
<dbReference type="FunFam" id="2.40.10.10:FF:000054">
    <property type="entry name" value="Complement C1r subcomponent"/>
    <property type="match status" value="1"/>
</dbReference>
<evidence type="ECO:0000256" key="7">
    <source>
        <dbReference type="PROSITE-ProRule" id="PRU00302"/>
    </source>
</evidence>
<dbReference type="PROSITE" id="PS50227">
    <property type="entry name" value="G_PROTEIN_RECEP_F2_3"/>
    <property type="match status" value="1"/>
</dbReference>
<dbReference type="PROSITE" id="PS00134">
    <property type="entry name" value="TRYPSIN_HIS"/>
    <property type="match status" value="1"/>
</dbReference>
<dbReference type="Gene3D" id="2.60.40.10">
    <property type="entry name" value="Immunoglobulins"/>
    <property type="match status" value="2"/>
</dbReference>
<feature type="domain" description="G-protein coupled receptors family 2 profile 1" evidence="10">
    <location>
        <begin position="362"/>
        <end position="439"/>
    </location>
</feature>
<dbReference type="InterPro" id="IPR001715">
    <property type="entry name" value="CH_dom"/>
</dbReference>
<evidence type="ECO:0000259" key="9">
    <source>
        <dbReference type="PROSITE" id="PS50021"/>
    </source>
</evidence>
<dbReference type="PANTHER" id="PTHR45912:SF3">
    <property type="entry name" value="CILIA- AND FLAGELLA-ASSOCIATED PROTEIN 47"/>
    <property type="match status" value="1"/>
</dbReference>
<evidence type="ECO:0000259" key="10">
    <source>
        <dbReference type="PROSITE" id="PS50227"/>
    </source>
</evidence>
<feature type="disulfide bond" evidence="6">
    <location>
        <begin position="246"/>
        <end position="258"/>
    </location>
</feature>
<dbReference type="PANTHER" id="PTHR45912">
    <property type="entry name" value="CILIA- AND FLAGELLA-ASSOCIATED PROTEIN 47"/>
    <property type="match status" value="1"/>
</dbReference>
<dbReference type="InterPro" id="IPR000436">
    <property type="entry name" value="Sushi_SCR_CCP_dom"/>
</dbReference>
<dbReference type="Gene3D" id="2.10.70.10">
    <property type="entry name" value="Complement Module, domain 1"/>
    <property type="match status" value="2"/>
</dbReference>
<dbReference type="PROSITE" id="PS50021">
    <property type="entry name" value="CH"/>
    <property type="match status" value="1"/>
</dbReference>
<feature type="disulfide bond" evidence="6">
    <location>
        <begin position="153"/>
        <end position="165"/>
    </location>
</feature>
<feature type="disulfide bond" evidence="6">
    <location>
        <begin position="253"/>
        <end position="271"/>
    </location>
</feature>
<organism evidence="13 14">
    <name type="scientific">Vespula maculifrons</name>
    <name type="common">Eastern yellow jacket</name>
    <name type="synonym">Wasp</name>
    <dbReference type="NCBI Taxonomy" id="7453"/>
    <lineage>
        <taxon>Eukaryota</taxon>
        <taxon>Metazoa</taxon>
        <taxon>Ecdysozoa</taxon>
        <taxon>Arthropoda</taxon>
        <taxon>Hexapoda</taxon>
        <taxon>Insecta</taxon>
        <taxon>Pterygota</taxon>
        <taxon>Neoptera</taxon>
        <taxon>Endopterygota</taxon>
        <taxon>Hymenoptera</taxon>
        <taxon>Apocrita</taxon>
        <taxon>Aculeata</taxon>
        <taxon>Vespoidea</taxon>
        <taxon>Vespidae</taxon>
        <taxon>Vespinae</taxon>
        <taxon>Vespula</taxon>
    </lineage>
</organism>
<feature type="domain" description="Calponin-homology (CH)" evidence="9">
    <location>
        <begin position="2505"/>
        <end position="2636"/>
    </location>
</feature>
<comment type="caution">
    <text evidence="7">Lacks conserved residue(s) required for the propagation of feature annotation.</text>
</comment>
<evidence type="ECO:0000256" key="5">
    <source>
        <dbReference type="ARBA" id="ARBA00023180"/>
    </source>
</evidence>
<keyword evidence="3 8" id="KW-0732">Signal</keyword>
<dbReference type="Pfam" id="PF00089">
    <property type="entry name" value="Trypsin"/>
    <property type="match status" value="1"/>
</dbReference>